<dbReference type="Proteomes" id="UP000830055">
    <property type="component" value="Chromosome"/>
</dbReference>
<dbReference type="InterPro" id="IPR036374">
    <property type="entry name" value="OxRdtase_Mopterin-bd_sf"/>
</dbReference>
<organism evidence="3 4">
    <name type="scientific">Desulfofustis limnaeus</name>
    <dbReference type="NCBI Taxonomy" id="2740163"/>
    <lineage>
        <taxon>Bacteria</taxon>
        <taxon>Pseudomonadati</taxon>
        <taxon>Thermodesulfobacteriota</taxon>
        <taxon>Desulfobulbia</taxon>
        <taxon>Desulfobulbales</taxon>
        <taxon>Desulfocapsaceae</taxon>
        <taxon>Desulfofustis</taxon>
    </lineage>
</organism>
<dbReference type="PANTHER" id="PTHR43032:SF4">
    <property type="entry name" value="OXIDOREDUCTASE MOLYBDOPTERIN-BINDING DOMAIN-CONTAINING PROTEIN"/>
    <property type="match status" value="1"/>
</dbReference>
<keyword evidence="4" id="KW-1185">Reference proteome</keyword>
<dbReference type="Gene3D" id="3.90.420.10">
    <property type="entry name" value="Oxidoreductase, molybdopterin-binding domain"/>
    <property type="match status" value="1"/>
</dbReference>
<reference evidence="3 4" key="1">
    <citation type="submission" date="2022-01" db="EMBL/GenBank/DDBJ databases">
        <title>Desulfofustis limnae sp. nov., a novel mesophilic sulfate-reducing bacterium isolated from marsh soil.</title>
        <authorList>
            <person name="Watanabe M."/>
            <person name="Takahashi A."/>
            <person name="Kojima H."/>
            <person name="Fukui M."/>
        </authorList>
    </citation>
    <scope>NUCLEOTIDE SEQUENCE [LARGE SCALE GENOMIC DNA]</scope>
    <source>
        <strain evidence="3 4">PPLL</strain>
    </source>
</reference>
<dbReference type="Pfam" id="PF00174">
    <property type="entry name" value="Oxidored_molyb"/>
    <property type="match status" value="1"/>
</dbReference>
<sequence length="232" mass="26109">MKNDLKISRRTFLTAAGGTIVSIGLPGTYLKLSNAQQLALAASIRPDGRSRLPPGQHAVEKILDMGGSPGTATVESWRMRIYGEVKRPIVLSYKELLDLEQVSITCDVHCVTGWTLLDSRWTGVRLGTILDRVKPVRNANFVIFEAAKGYTSNVPLRDADQDNVLVVHSFFDERLERAHGAPVRALIPDRYFYKSAKWLEAIKVTSRDEPGFWERSGYSNTADPWKEERYSR</sequence>
<proteinExistence type="predicted"/>
<evidence type="ECO:0000313" key="4">
    <source>
        <dbReference type="Proteomes" id="UP000830055"/>
    </source>
</evidence>
<dbReference type="PANTHER" id="PTHR43032">
    <property type="entry name" value="PROTEIN-METHIONINE-SULFOXIDE REDUCTASE"/>
    <property type="match status" value="1"/>
</dbReference>
<evidence type="ECO:0000313" key="3">
    <source>
        <dbReference type="EMBL" id="BDD89224.1"/>
    </source>
</evidence>
<name>A0ABM7WDZ6_9BACT</name>
<keyword evidence="1" id="KW-0408">Iron</keyword>
<dbReference type="RefSeq" id="WP_284152536.1">
    <property type="nucleotide sequence ID" value="NZ_AP025516.1"/>
</dbReference>
<evidence type="ECO:0000256" key="1">
    <source>
        <dbReference type="ARBA" id="ARBA00023014"/>
    </source>
</evidence>
<gene>
    <name evidence="3" type="ORF">DPPLL_35890</name>
</gene>
<keyword evidence="1" id="KW-0411">Iron-sulfur</keyword>
<accession>A0ABM7WDZ6</accession>
<dbReference type="InterPro" id="IPR006311">
    <property type="entry name" value="TAT_signal"/>
</dbReference>
<feature type="domain" description="Oxidoreductase molybdopterin-binding" evidence="2">
    <location>
        <begin position="71"/>
        <end position="213"/>
    </location>
</feature>
<dbReference type="EMBL" id="AP025516">
    <property type="protein sequence ID" value="BDD89224.1"/>
    <property type="molecule type" value="Genomic_DNA"/>
</dbReference>
<dbReference type="PROSITE" id="PS51318">
    <property type="entry name" value="TAT"/>
    <property type="match status" value="1"/>
</dbReference>
<evidence type="ECO:0000259" key="2">
    <source>
        <dbReference type="Pfam" id="PF00174"/>
    </source>
</evidence>
<dbReference type="InterPro" id="IPR000572">
    <property type="entry name" value="OxRdtase_Mopterin-bd_dom"/>
</dbReference>
<keyword evidence="1" id="KW-0479">Metal-binding</keyword>
<protein>
    <submittedName>
        <fullName evidence="3">Sulfite oxidase-like oxidoreductase</fullName>
    </submittedName>
</protein>
<dbReference type="SUPFAM" id="SSF56524">
    <property type="entry name" value="Oxidoreductase molybdopterin-binding domain"/>
    <property type="match status" value="1"/>
</dbReference>